<evidence type="ECO:0000313" key="8">
    <source>
        <dbReference type="Proteomes" id="UP000295444"/>
    </source>
</evidence>
<dbReference type="InterPro" id="IPR003439">
    <property type="entry name" value="ABC_transporter-like_ATP-bd"/>
</dbReference>
<dbReference type="AlphaFoldDB" id="A0A4R6SJS4"/>
<dbReference type="PROSITE" id="PS00211">
    <property type="entry name" value="ABC_TRANSPORTER_1"/>
    <property type="match status" value="1"/>
</dbReference>
<dbReference type="Pfam" id="PF00005">
    <property type="entry name" value="ABC_tran"/>
    <property type="match status" value="1"/>
</dbReference>
<dbReference type="NCBIfam" id="NF008453">
    <property type="entry name" value="PRK11308.1"/>
    <property type="match status" value="1"/>
</dbReference>
<feature type="region of interest" description="Disordered" evidence="5">
    <location>
        <begin position="1"/>
        <end position="23"/>
    </location>
</feature>
<keyword evidence="8" id="KW-1185">Reference proteome</keyword>
<dbReference type="EMBL" id="SNXZ01000001">
    <property type="protein sequence ID" value="TDQ04147.1"/>
    <property type="molecule type" value="Genomic_DNA"/>
</dbReference>
<dbReference type="Pfam" id="PF08352">
    <property type="entry name" value="oligo_HPY"/>
    <property type="match status" value="1"/>
</dbReference>
<dbReference type="CDD" id="cd03257">
    <property type="entry name" value="ABC_NikE_OppD_transporters"/>
    <property type="match status" value="1"/>
</dbReference>
<gene>
    <name evidence="7" type="ORF">EV186_10188</name>
</gene>
<dbReference type="NCBIfam" id="TIGR01727">
    <property type="entry name" value="oligo_HPY"/>
    <property type="match status" value="1"/>
</dbReference>
<dbReference type="GO" id="GO:0015833">
    <property type="term" value="P:peptide transport"/>
    <property type="evidence" value="ECO:0007669"/>
    <property type="project" value="InterPro"/>
</dbReference>
<proteinExistence type="inferred from homology"/>
<keyword evidence="4 7" id="KW-0067">ATP-binding</keyword>
<evidence type="ECO:0000256" key="3">
    <source>
        <dbReference type="ARBA" id="ARBA00022741"/>
    </source>
</evidence>
<dbReference type="Proteomes" id="UP000295444">
    <property type="component" value="Unassembled WGS sequence"/>
</dbReference>
<dbReference type="RefSeq" id="WP_133847108.1">
    <property type="nucleotide sequence ID" value="NZ_SNXZ01000001.1"/>
</dbReference>
<dbReference type="GO" id="GO:0016887">
    <property type="term" value="F:ATP hydrolysis activity"/>
    <property type="evidence" value="ECO:0007669"/>
    <property type="project" value="InterPro"/>
</dbReference>
<comment type="caution">
    <text evidence="7">The sequence shown here is derived from an EMBL/GenBank/DDBJ whole genome shotgun (WGS) entry which is preliminary data.</text>
</comment>
<dbReference type="InterPro" id="IPR050319">
    <property type="entry name" value="ABC_transp_ATP-bind"/>
</dbReference>
<dbReference type="PANTHER" id="PTHR43776:SF7">
    <property type="entry name" value="D,D-DIPEPTIDE TRANSPORT ATP-BINDING PROTEIN DDPF-RELATED"/>
    <property type="match status" value="1"/>
</dbReference>
<reference evidence="7 8" key="1">
    <citation type="submission" date="2019-03" db="EMBL/GenBank/DDBJ databases">
        <title>Genomic Encyclopedia of Type Strains, Phase IV (KMG-IV): sequencing the most valuable type-strain genomes for metagenomic binning, comparative biology and taxonomic classification.</title>
        <authorList>
            <person name="Goeker M."/>
        </authorList>
    </citation>
    <scope>NUCLEOTIDE SEQUENCE [LARGE SCALE GENOMIC DNA]</scope>
    <source>
        <strain evidence="7 8">DSM 45361</strain>
    </source>
</reference>
<feature type="compositionally biased region" description="Low complexity" evidence="5">
    <location>
        <begin position="1"/>
        <end position="13"/>
    </location>
</feature>
<accession>A0A4R6SJS4</accession>
<name>A0A4R6SJS4_LABRH</name>
<evidence type="ECO:0000256" key="4">
    <source>
        <dbReference type="ARBA" id="ARBA00022840"/>
    </source>
</evidence>
<dbReference type="PANTHER" id="PTHR43776">
    <property type="entry name" value="TRANSPORT ATP-BINDING PROTEIN"/>
    <property type="match status" value="1"/>
</dbReference>
<dbReference type="Gene3D" id="3.40.50.300">
    <property type="entry name" value="P-loop containing nucleotide triphosphate hydrolases"/>
    <property type="match status" value="1"/>
</dbReference>
<keyword evidence="3" id="KW-0547">Nucleotide-binding</keyword>
<dbReference type="InterPro" id="IPR027417">
    <property type="entry name" value="P-loop_NTPase"/>
</dbReference>
<evidence type="ECO:0000313" key="7">
    <source>
        <dbReference type="EMBL" id="TDQ04147.1"/>
    </source>
</evidence>
<feature type="domain" description="ABC transporter" evidence="6">
    <location>
        <begin position="27"/>
        <end position="278"/>
    </location>
</feature>
<keyword evidence="2" id="KW-0813">Transport</keyword>
<evidence type="ECO:0000256" key="2">
    <source>
        <dbReference type="ARBA" id="ARBA00022448"/>
    </source>
</evidence>
<dbReference type="FunFam" id="3.40.50.300:FF:000016">
    <property type="entry name" value="Oligopeptide ABC transporter ATP-binding component"/>
    <property type="match status" value="1"/>
</dbReference>
<evidence type="ECO:0000256" key="5">
    <source>
        <dbReference type="SAM" id="MobiDB-lite"/>
    </source>
</evidence>
<protein>
    <submittedName>
        <fullName evidence="7">Peptide/nickel transport system ATP-binding protein/oligopeptide transport system ATP-binding protein</fullName>
    </submittedName>
</protein>
<dbReference type="GO" id="GO:0005524">
    <property type="term" value="F:ATP binding"/>
    <property type="evidence" value="ECO:0007669"/>
    <property type="project" value="UniProtKB-KW"/>
</dbReference>
<dbReference type="SMART" id="SM00382">
    <property type="entry name" value="AAA"/>
    <property type="match status" value="1"/>
</dbReference>
<dbReference type="InterPro" id="IPR013563">
    <property type="entry name" value="Oligopep_ABC_C"/>
</dbReference>
<organism evidence="7 8">
    <name type="scientific">Labedaea rhizosphaerae</name>
    <dbReference type="NCBI Taxonomy" id="598644"/>
    <lineage>
        <taxon>Bacteria</taxon>
        <taxon>Bacillati</taxon>
        <taxon>Actinomycetota</taxon>
        <taxon>Actinomycetes</taxon>
        <taxon>Pseudonocardiales</taxon>
        <taxon>Pseudonocardiaceae</taxon>
        <taxon>Labedaea</taxon>
    </lineage>
</organism>
<comment type="similarity">
    <text evidence="1">Belongs to the ABC transporter superfamily.</text>
</comment>
<dbReference type="SUPFAM" id="SSF52540">
    <property type="entry name" value="P-loop containing nucleoside triphosphate hydrolases"/>
    <property type="match status" value="1"/>
</dbReference>
<dbReference type="OrthoDB" id="5170605at2"/>
<evidence type="ECO:0000259" key="6">
    <source>
        <dbReference type="PROSITE" id="PS50893"/>
    </source>
</evidence>
<dbReference type="GO" id="GO:0055085">
    <property type="term" value="P:transmembrane transport"/>
    <property type="evidence" value="ECO:0007669"/>
    <property type="project" value="UniProtKB-ARBA"/>
</dbReference>
<dbReference type="PROSITE" id="PS50893">
    <property type="entry name" value="ABC_TRANSPORTER_2"/>
    <property type="match status" value="1"/>
</dbReference>
<dbReference type="InterPro" id="IPR017871">
    <property type="entry name" value="ABC_transporter-like_CS"/>
</dbReference>
<sequence>MSDSTDTLTASTAGPASAGEPNSGALLQVRNLVKTFPVRGHGIIPRAVGTVHAVSDISFDLNAGETLGLVGESGCGKSTTGRAILQLHKPTSGSVKFEGKELTTMSGKRLRALRREAQIVFQDPYASLDPRWQVNDIVAEPLKIHGVKGERGIQHRVNELLELVGLNPEHRNRYPHEFSGGQRQRIGIARALALNPKLVVLDEPVSALDVSVQAGVVNLLEELQERLHLAYVFVAHDLSVVRHISHRVAVMYLGKIVEIGSREDIYARPMHPYTQALLSAVPVPDPKLERQRQRIVLTGDVPSPVNPPSGCRFRTRCWKAQDICAEQEPPLQFNGGGKTMSACHFAEERQVL</sequence>
<evidence type="ECO:0000256" key="1">
    <source>
        <dbReference type="ARBA" id="ARBA00005417"/>
    </source>
</evidence>
<dbReference type="InterPro" id="IPR003593">
    <property type="entry name" value="AAA+_ATPase"/>
</dbReference>